<dbReference type="AlphaFoldDB" id="A0AAU9JDD2"/>
<evidence type="ECO:0000256" key="1">
    <source>
        <dbReference type="SAM" id="MobiDB-lite"/>
    </source>
</evidence>
<dbReference type="Proteomes" id="UP001162131">
    <property type="component" value="Unassembled WGS sequence"/>
</dbReference>
<comment type="caution">
    <text evidence="2">The sequence shown here is derived from an EMBL/GenBank/DDBJ whole genome shotgun (WGS) entry which is preliminary data.</text>
</comment>
<gene>
    <name evidence="2" type="ORF">BSTOLATCC_MIC34182</name>
</gene>
<name>A0AAU9JDD2_9CILI</name>
<feature type="region of interest" description="Disordered" evidence="1">
    <location>
        <begin position="80"/>
        <end position="123"/>
    </location>
</feature>
<dbReference type="EMBL" id="CAJZBQ010000034">
    <property type="protein sequence ID" value="CAG9323533.1"/>
    <property type="molecule type" value="Genomic_DNA"/>
</dbReference>
<evidence type="ECO:0000313" key="2">
    <source>
        <dbReference type="EMBL" id="CAG9323533.1"/>
    </source>
</evidence>
<evidence type="ECO:0000313" key="3">
    <source>
        <dbReference type="Proteomes" id="UP001162131"/>
    </source>
</evidence>
<protein>
    <submittedName>
        <fullName evidence="2">Uncharacterized protein</fullName>
    </submittedName>
</protein>
<keyword evidence="3" id="KW-1185">Reference proteome</keyword>
<reference evidence="2" key="1">
    <citation type="submission" date="2021-09" db="EMBL/GenBank/DDBJ databases">
        <authorList>
            <consortium name="AG Swart"/>
            <person name="Singh M."/>
            <person name="Singh A."/>
            <person name="Seah K."/>
            <person name="Emmerich C."/>
        </authorList>
    </citation>
    <scope>NUCLEOTIDE SEQUENCE</scope>
    <source>
        <strain evidence="2">ATCC30299</strain>
    </source>
</reference>
<accession>A0AAU9JDD2</accession>
<proteinExistence type="predicted"/>
<sequence>MNTFPKQKNSLPILTSKRIREIVESPTQISYSTKMTQHFVSQSLSSPLSARSPKSFLPFVSERDSNGKILPLKPELSLPCLTPTLRNPKRDPPSDPISPKSLNRPLQSIGEYESPRENNKKYQKTYRLASPRIVQLPAVGLYNVQSPFDKKDWGFFTPRADKYPEAARDASPSTEIDTITAYQFKDKHNPSPNLKKTTGRGKKFFAPPHHDMSDIYNTKLPDKFYMIHPAMAEIDVNGYMHEIWNLEKSIQEKFDDIKKSHKQLMMLY</sequence>
<organism evidence="2 3">
    <name type="scientific">Blepharisma stoltei</name>
    <dbReference type="NCBI Taxonomy" id="1481888"/>
    <lineage>
        <taxon>Eukaryota</taxon>
        <taxon>Sar</taxon>
        <taxon>Alveolata</taxon>
        <taxon>Ciliophora</taxon>
        <taxon>Postciliodesmatophora</taxon>
        <taxon>Heterotrichea</taxon>
        <taxon>Heterotrichida</taxon>
        <taxon>Blepharismidae</taxon>
        <taxon>Blepharisma</taxon>
    </lineage>
</organism>